<dbReference type="OMA" id="KEPTWSP"/>
<accession>A0A5P1FW10</accession>
<feature type="domain" description="Knl1 C-terminal RWD" evidence="2">
    <location>
        <begin position="1063"/>
        <end position="1215"/>
    </location>
</feature>
<organism evidence="3 4">
    <name type="scientific">Asparagus officinalis</name>
    <name type="common">Garden asparagus</name>
    <dbReference type="NCBI Taxonomy" id="4686"/>
    <lineage>
        <taxon>Eukaryota</taxon>
        <taxon>Viridiplantae</taxon>
        <taxon>Streptophyta</taxon>
        <taxon>Embryophyta</taxon>
        <taxon>Tracheophyta</taxon>
        <taxon>Spermatophyta</taxon>
        <taxon>Magnoliopsida</taxon>
        <taxon>Liliopsida</taxon>
        <taxon>Asparagales</taxon>
        <taxon>Asparagaceae</taxon>
        <taxon>Asparagoideae</taxon>
        <taxon>Asparagus</taxon>
    </lineage>
</organism>
<feature type="region of interest" description="Disordered" evidence="1">
    <location>
        <begin position="523"/>
        <end position="569"/>
    </location>
</feature>
<feature type="compositionally biased region" description="Polar residues" evidence="1">
    <location>
        <begin position="792"/>
        <end position="811"/>
    </location>
</feature>
<feature type="compositionally biased region" description="Polar residues" evidence="1">
    <location>
        <begin position="105"/>
        <end position="117"/>
    </location>
</feature>
<feature type="compositionally biased region" description="Basic and acidic residues" evidence="1">
    <location>
        <begin position="556"/>
        <end position="567"/>
    </location>
</feature>
<feature type="compositionally biased region" description="Acidic residues" evidence="1">
    <location>
        <begin position="84"/>
        <end position="95"/>
    </location>
</feature>
<evidence type="ECO:0000313" key="3">
    <source>
        <dbReference type="EMBL" id="ONK82013.1"/>
    </source>
</evidence>
<dbReference type="Pfam" id="PF18210">
    <property type="entry name" value="Knl1_RWD_C"/>
    <property type="match status" value="1"/>
</dbReference>
<dbReference type="Gramene" id="ONK82013">
    <property type="protein sequence ID" value="ONK82013"/>
    <property type="gene ID" value="A4U43_C01F35230"/>
</dbReference>
<evidence type="ECO:0000259" key="2">
    <source>
        <dbReference type="Pfam" id="PF18210"/>
    </source>
</evidence>
<feature type="region of interest" description="Disordered" evidence="1">
    <location>
        <begin position="792"/>
        <end position="822"/>
    </location>
</feature>
<reference evidence="4" key="1">
    <citation type="journal article" date="2017" name="Nat. Commun.">
        <title>The asparagus genome sheds light on the origin and evolution of a young Y chromosome.</title>
        <authorList>
            <person name="Harkess A."/>
            <person name="Zhou J."/>
            <person name="Xu C."/>
            <person name="Bowers J.E."/>
            <person name="Van der Hulst R."/>
            <person name="Ayyampalayam S."/>
            <person name="Mercati F."/>
            <person name="Riccardi P."/>
            <person name="McKain M.R."/>
            <person name="Kakrana A."/>
            <person name="Tang H."/>
            <person name="Ray J."/>
            <person name="Groenendijk J."/>
            <person name="Arikit S."/>
            <person name="Mathioni S.M."/>
            <person name="Nakano M."/>
            <person name="Shan H."/>
            <person name="Telgmann-Rauber A."/>
            <person name="Kanno A."/>
            <person name="Yue Z."/>
            <person name="Chen H."/>
            <person name="Li W."/>
            <person name="Chen Y."/>
            <person name="Xu X."/>
            <person name="Zhang Y."/>
            <person name="Luo S."/>
            <person name="Chen H."/>
            <person name="Gao J."/>
            <person name="Mao Z."/>
            <person name="Pires J.C."/>
            <person name="Luo M."/>
            <person name="Kudrna D."/>
            <person name="Wing R.A."/>
            <person name="Meyers B.C."/>
            <person name="Yi K."/>
            <person name="Kong H."/>
            <person name="Lavrijsen P."/>
            <person name="Sunseri F."/>
            <person name="Falavigna A."/>
            <person name="Ye Y."/>
            <person name="Leebens-Mack J.H."/>
            <person name="Chen G."/>
        </authorList>
    </citation>
    <scope>NUCLEOTIDE SEQUENCE [LARGE SCALE GENOMIC DNA]</scope>
    <source>
        <strain evidence="4">cv. DH0086</strain>
    </source>
</reference>
<sequence length="1328" mass="145564">MDPKPIDPGSAGGGDADEFTIARKRSRRVSFAETTAVHVFDRDEDFETPPETKSEGWNVGSGELGLGGDQFQFGSDDSRGSAREDEDEDEDDDGEQERFIRDMDSSSPGSGFGSVTSNDDDNFFGPVSTSFIKSGRLSEAGMSEDNNHDITLDSTAFSLHFQNVVPPDDRSANSAGSFRTPTGESVPTDFGGFVISKGCKEDVRQSKFFDGKMSDSAGVGDSSNMSLVVEDPESYDHYGKMSPTLEALLAAANEHMQSNSPFSGSGTRKSRHDNIVPAVIEDCAKDEMHIHRVNLTGIADDACFDSDLPEGHSVGTDGEQNGNVTPSHNTVSRIPIEASNAKAQVTFTPKSDGYSKGVYEQIQSVAGSKDLQNTDTLSPPNIKSQNSLTLTSGQLHLELFRDQVNGNKHSLDPSVHSMPILPTLMNLNDQQQLLSENGMQTPQNALQPLESPFPGSVSSLRSKRQQLFLDPSILSRNRLIHTPDKEESLSSLKMKLIQHGDRISAIKIPKSIIHKSPVIGGSRLRLSEKDPTPHELEGTLEKNNDDGYGAGMSVNNKKDSPKGDKGSAKSIGIQLNYSVSPTKSNVSALINLEKNDLVGSVKLSKGISSDQLSQRETNGKENLFSLDNHTERVPALDVHDSSVRHMTVKESSQILDTPNANISSPIVMFGDKLSASHGGYLSPAVYGTSNSSFSLERNKLQSSKSFSGPNSVKVRKLQIPQELEKLQGQTEGPRNHHLGNQDESTVMQKHLVNMEDNLSVGNTISTSEPPSEGAGKLQASVNVSTQFLAEVTLQSPKSKTDGDSNMPTSISPKEPLPNKSTLDPILRDKDLHCQDSQSAQESHSVQTGLYKKKRGIEQILVTDEDHLSEVSRIQKSPKVLPDERSNSRVSLGHDVKCIGSPVVNGGQGPGKHWSDIFSKVSEATKQPFSSSISKLSSVELDILEDILGEVQIAKKYQRFYTSVKNLSCSGDDHKKRVAEARSLLDKLVYQKAKLQLKKMKLDDLSNKKQLCKLKIQECANLKSTYSQFCILDARTVQHRESQAPCGNSSYTRNQVECDRVPSLKQELEMLDQKVKDMMKGFQSSCKIKGNPSCDGIIKVVNDHIDMKNCCRLIQQDLQLWKLSDVVKENDQYDIVLNYCNVLLQRFRIYSREVSSIVANNLLNNASIEKNFPNMNACLAFEFILKAKGDHAVAKQKLLSQEILETNLLLGTLLDVLEEVLVSRVQLWNLISSTFHLRSSGQLDLQLSFLGFKSGRKITLSLELTSLNCATYPSKPSDLQIRILEAEPKVPSKISDEIMGVAESLESGRSMIVRLCQSVSKVVLDSDGS</sequence>
<keyword evidence="4" id="KW-1185">Reference proteome</keyword>
<dbReference type="EMBL" id="CM007381">
    <property type="protein sequence ID" value="ONK82013.1"/>
    <property type="molecule type" value="Genomic_DNA"/>
</dbReference>
<proteinExistence type="predicted"/>
<gene>
    <name evidence="3" type="ORF">A4U43_C01F35230</name>
</gene>
<name>A0A5P1FW10_ASPOF</name>
<dbReference type="PANTHER" id="PTHR35707:SF1">
    <property type="entry name" value="SPC7 KINETOCHORE PROTEIN DOMAIN-CONTAINING PROTEIN"/>
    <property type="match status" value="1"/>
</dbReference>
<dbReference type="InterPro" id="IPR040850">
    <property type="entry name" value="Knl1_RWD_C"/>
</dbReference>
<feature type="compositionally biased region" description="Basic and acidic residues" evidence="1">
    <location>
        <begin position="525"/>
        <end position="545"/>
    </location>
</feature>
<evidence type="ECO:0000313" key="4">
    <source>
        <dbReference type="Proteomes" id="UP000243459"/>
    </source>
</evidence>
<dbReference type="Proteomes" id="UP000243459">
    <property type="component" value="Chromosome 1"/>
</dbReference>
<protein>
    <recommendedName>
        <fullName evidence="2">Knl1 C-terminal RWD domain-containing protein</fullName>
    </recommendedName>
</protein>
<evidence type="ECO:0000256" key="1">
    <source>
        <dbReference type="SAM" id="MobiDB-lite"/>
    </source>
</evidence>
<feature type="region of interest" description="Disordered" evidence="1">
    <location>
        <begin position="1"/>
        <end position="121"/>
    </location>
</feature>
<dbReference type="PANTHER" id="PTHR35707">
    <property type="entry name" value="OS06G0608100 PROTEIN"/>
    <property type="match status" value="1"/>
</dbReference>
<dbReference type="OrthoDB" id="1929367at2759"/>